<dbReference type="Gene3D" id="3.30.1370.10">
    <property type="entry name" value="K Homology domain, type 1"/>
    <property type="match status" value="1"/>
</dbReference>
<evidence type="ECO:0000313" key="3">
    <source>
        <dbReference type="EMBL" id="KAK6743440.1"/>
    </source>
</evidence>
<evidence type="ECO:0000256" key="1">
    <source>
        <dbReference type="ARBA" id="ARBA00022884"/>
    </source>
</evidence>
<dbReference type="InterPro" id="IPR055256">
    <property type="entry name" value="KH_1_KHDC4/BBP-like"/>
</dbReference>
<dbReference type="PANTHER" id="PTHR11208">
    <property type="entry name" value="RNA-BINDING PROTEIN RELATED"/>
    <property type="match status" value="1"/>
</dbReference>
<dbReference type="SMART" id="SM00322">
    <property type="entry name" value="KH"/>
    <property type="match status" value="1"/>
</dbReference>
<keyword evidence="4" id="KW-1185">Reference proteome</keyword>
<evidence type="ECO:0000259" key="2">
    <source>
        <dbReference type="SMART" id="SM00322"/>
    </source>
</evidence>
<dbReference type="InterPro" id="IPR036612">
    <property type="entry name" value="KH_dom_type_1_sf"/>
</dbReference>
<dbReference type="Pfam" id="PF22675">
    <property type="entry name" value="KH-I_KHDC4-BBP"/>
    <property type="match status" value="1"/>
</dbReference>
<name>A0ABR1CZH5_NECAM</name>
<evidence type="ECO:0000313" key="4">
    <source>
        <dbReference type="Proteomes" id="UP001303046"/>
    </source>
</evidence>
<gene>
    <name evidence="3" type="primary">Necator_chrIII.g11366</name>
    <name evidence="3" type="ORF">RB195_010601</name>
</gene>
<keyword evidence="1" id="KW-0694">RNA-binding</keyword>
<comment type="caution">
    <text evidence="3">The sequence shown here is derived from an EMBL/GenBank/DDBJ whole genome shotgun (WGS) entry which is preliminary data.</text>
</comment>
<dbReference type="InterPro" id="IPR045071">
    <property type="entry name" value="BBP-like"/>
</dbReference>
<reference evidence="3 4" key="1">
    <citation type="submission" date="2023-08" db="EMBL/GenBank/DDBJ databases">
        <title>A Necator americanus chromosomal reference genome.</title>
        <authorList>
            <person name="Ilik V."/>
            <person name="Petrzelkova K.J."/>
            <person name="Pardy F."/>
            <person name="Fuh T."/>
            <person name="Niatou-Singa F.S."/>
            <person name="Gouil Q."/>
            <person name="Baker L."/>
            <person name="Ritchie M.E."/>
            <person name="Jex A.R."/>
            <person name="Gazzola D."/>
            <person name="Li H."/>
            <person name="Toshio Fujiwara R."/>
            <person name="Zhan B."/>
            <person name="Aroian R.V."/>
            <person name="Pafco B."/>
            <person name="Schwarz E.M."/>
        </authorList>
    </citation>
    <scope>NUCLEOTIDE SEQUENCE [LARGE SCALE GENOMIC DNA]</scope>
    <source>
        <strain evidence="3 4">Aroian</strain>
        <tissue evidence="3">Whole animal</tissue>
    </source>
</reference>
<dbReference type="InterPro" id="IPR004087">
    <property type="entry name" value="KH_dom"/>
</dbReference>
<dbReference type="PANTHER" id="PTHR11208:SF42">
    <property type="entry name" value="QUAKING RELATED 54B, ISOFORM E"/>
    <property type="match status" value="1"/>
</dbReference>
<dbReference type="Proteomes" id="UP001303046">
    <property type="component" value="Unassembled WGS sequence"/>
</dbReference>
<organism evidence="3 4">
    <name type="scientific">Necator americanus</name>
    <name type="common">Human hookworm</name>
    <dbReference type="NCBI Taxonomy" id="51031"/>
    <lineage>
        <taxon>Eukaryota</taxon>
        <taxon>Metazoa</taxon>
        <taxon>Ecdysozoa</taxon>
        <taxon>Nematoda</taxon>
        <taxon>Chromadorea</taxon>
        <taxon>Rhabditida</taxon>
        <taxon>Rhabditina</taxon>
        <taxon>Rhabditomorpha</taxon>
        <taxon>Strongyloidea</taxon>
        <taxon>Ancylostomatidae</taxon>
        <taxon>Bunostominae</taxon>
        <taxon>Necator</taxon>
    </lineage>
</organism>
<dbReference type="EMBL" id="JAVFWL010000003">
    <property type="protein sequence ID" value="KAK6743440.1"/>
    <property type="molecule type" value="Genomic_DNA"/>
</dbReference>
<proteinExistence type="predicted"/>
<feature type="domain" description="K Homology" evidence="2">
    <location>
        <begin position="253"/>
        <end position="355"/>
    </location>
</feature>
<accession>A0ABR1CZH5</accession>
<sequence>MEPRLAAGRQATEQRVELTRQSVNNKAAESASALADQLVLEFLVMELTEPQAAQLAKTAGDGAQLQFISNMFDKNPILERLAASAVAQILGPAVQRNTLHQHEEFDESAITVENAQHLRLLYQIREVLQRRNTQHHAMHVIAEAPRASTTTTTSIPTQAQQQDLLCLTNAAACSRQCENCGNSQQKFTYLAHLMQKLRVGPSNMNYVSQREIESGLFKTATTFKNTSSAQIVTHQRSAVRTSKTTEKMEGNDMTMSVKIYIPSPPPGIKCSYIGRLIGPNGITIRELQLETRCHIAVRGRGSIKDSKLYRKMRHKPGFGHLREDTHVLIEAKAPNRAECRSLIEKAKKRISDMFTPEFDTLKREQLIHLAMLNGTYRQSSPQLIIWAEGYGVFLPNASILHLENIRSSATNTTSMPE</sequence>
<protein>
    <recommendedName>
        <fullName evidence="2">K Homology domain-containing protein</fullName>
    </recommendedName>
</protein>
<dbReference type="SUPFAM" id="SSF54791">
    <property type="entry name" value="Eukaryotic type KH-domain (KH-domain type I)"/>
    <property type="match status" value="1"/>
</dbReference>